<keyword evidence="3" id="KW-0597">Phosphoprotein</keyword>
<dbReference type="Gene3D" id="3.30.190.20">
    <property type="match status" value="1"/>
</dbReference>
<dbReference type="InterPro" id="IPR050257">
    <property type="entry name" value="eL8/uL1-like"/>
</dbReference>
<feature type="compositionally biased region" description="Acidic residues" evidence="11">
    <location>
        <begin position="256"/>
        <end position="268"/>
    </location>
</feature>
<keyword evidence="2" id="KW-1017">Isopeptide bond</keyword>
<evidence type="ECO:0000256" key="11">
    <source>
        <dbReference type="SAM" id="MobiDB-lite"/>
    </source>
</evidence>
<comment type="subcellular location">
    <subcellularLocation>
        <location evidence="1">Nucleus</location>
        <location evidence="1">Nucleolus</location>
    </subcellularLocation>
</comment>
<dbReference type="InterPro" id="IPR016095">
    <property type="entry name" value="Ribosomal_uL1_3-a/b-sand"/>
</dbReference>
<dbReference type="Gene3D" id="3.40.50.790">
    <property type="match status" value="1"/>
</dbReference>
<dbReference type="GO" id="GO:0005730">
    <property type="term" value="C:nucleolus"/>
    <property type="evidence" value="ECO:0007669"/>
    <property type="project" value="UniProtKB-SubCell"/>
</dbReference>
<protein>
    <recommendedName>
        <fullName evidence="10">Ribosomal L1 domain-containing protein 1</fullName>
    </recommendedName>
</protein>
<keyword evidence="13" id="KW-1185">Reference proteome</keyword>
<comment type="caution">
    <text evidence="12">The sequence shown here is derived from an EMBL/GenBank/DDBJ whole genome shotgun (WGS) entry which is preliminary data.</text>
</comment>
<proteinExistence type="inferred from homology"/>
<evidence type="ECO:0000256" key="2">
    <source>
        <dbReference type="ARBA" id="ARBA00022499"/>
    </source>
</evidence>
<evidence type="ECO:0000256" key="10">
    <source>
        <dbReference type="ARBA" id="ARBA00070787"/>
    </source>
</evidence>
<feature type="compositionally biased region" description="Basic and acidic residues" evidence="11">
    <location>
        <begin position="240"/>
        <end position="255"/>
    </location>
</feature>
<evidence type="ECO:0000313" key="13">
    <source>
        <dbReference type="Proteomes" id="UP000780801"/>
    </source>
</evidence>
<dbReference type="InterPro" id="IPR028364">
    <property type="entry name" value="Ribosomal_uL1/biogenesis"/>
</dbReference>
<dbReference type="FunFam" id="3.40.50.790:FF:000004">
    <property type="entry name" value="Ribosomal L1 domain-containing 1-like 1"/>
    <property type="match status" value="1"/>
</dbReference>
<dbReference type="OrthoDB" id="10251727at2759"/>
<keyword evidence="4" id="KW-0832">Ubl conjugation</keyword>
<keyword evidence="7" id="KW-0539">Nucleus</keyword>
<accession>A0A9P6FXQ8</accession>
<keyword evidence="6" id="KW-0175">Coiled coil</keyword>
<sequence>MLDAVQTQKAANALLTHIKKKNENSNDLLEDDNQIVWLIIATKKFSDASKTKPVRIPLKHSITKPDTEVCLFVKDPQREYKDLLQEKKVKSVSKVLGVTKLRNRYKPYEAKRQLCASYGLFLADARVIPVLPKLLGKTFFLKKKQPIPVDLTKSDLKKEIERAISSTYMHINQGTCSAIKIGLTSQTPGEVTENITTAISHIVEKIPRKWKNIQSIHIKTSDSVSLPIFNSLPGDGLRISVDRRASGKKNSKSEEAASEEEDEEEDDE</sequence>
<evidence type="ECO:0000256" key="1">
    <source>
        <dbReference type="ARBA" id="ARBA00004604"/>
    </source>
</evidence>
<evidence type="ECO:0000256" key="5">
    <source>
        <dbReference type="ARBA" id="ARBA00022990"/>
    </source>
</evidence>
<evidence type="ECO:0000313" key="12">
    <source>
        <dbReference type="EMBL" id="KAF9583324.1"/>
    </source>
</evidence>
<reference evidence="12" key="1">
    <citation type="journal article" date="2020" name="Fungal Divers.">
        <title>Resolving the Mortierellaceae phylogeny through synthesis of multi-gene phylogenetics and phylogenomics.</title>
        <authorList>
            <person name="Vandepol N."/>
            <person name="Liber J."/>
            <person name="Desiro A."/>
            <person name="Na H."/>
            <person name="Kennedy M."/>
            <person name="Barry K."/>
            <person name="Grigoriev I.V."/>
            <person name="Miller A.N."/>
            <person name="O'Donnell K."/>
            <person name="Stajich J.E."/>
            <person name="Bonito G."/>
        </authorList>
    </citation>
    <scope>NUCLEOTIDE SEQUENCE</scope>
    <source>
        <strain evidence="12">KOD1015</strain>
    </source>
</reference>
<dbReference type="CDD" id="cd00403">
    <property type="entry name" value="Ribosomal_L1"/>
    <property type="match status" value="1"/>
</dbReference>
<evidence type="ECO:0000256" key="6">
    <source>
        <dbReference type="ARBA" id="ARBA00023054"/>
    </source>
</evidence>
<dbReference type="SUPFAM" id="SSF56808">
    <property type="entry name" value="Ribosomal protein L1"/>
    <property type="match status" value="1"/>
</dbReference>
<feature type="region of interest" description="Disordered" evidence="11">
    <location>
        <begin position="240"/>
        <end position="268"/>
    </location>
</feature>
<dbReference type="GO" id="GO:0003723">
    <property type="term" value="F:RNA binding"/>
    <property type="evidence" value="ECO:0007669"/>
    <property type="project" value="InterPro"/>
</dbReference>
<dbReference type="Proteomes" id="UP000780801">
    <property type="component" value="Unassembled WGS sequence"/>
</dbReference>
<dbReference type="EMBL" id="JAABOA010000735">
    <property type="protein sequence ID" value="KAF9583324.1"/>
    <property type="molecule type" value="Genomic_DNA"/>
</dbReference>
<evidence type="ECO:0000256" key="9">
    <source>
        <dbReference type="ARBA" id="ARBA00061550"/>
    </source>
</evidence>
<dbReference type="PANTHER" id="PTHR23105">
    <property type="entry name" value="RIBOSOMAL PROTEIN L7AE FAMILY MEMBER"/>
    <property type="match status" value="1"/>
</dbReference>
<evidence type="ECO:0000256" key="7">
    <source>
        <dbReference type="ARBA" id="ARBA00023242"/>
    </source>
</evidence>
<evidence type="ECO:0000256" key="4">
    <source>
        <dbReference type="ARBA" id="ARBA00022843"/>
    </source>
</evidence>
<comment type="function">
    <text evidence="8">Regulates cellular senescence through inhibition of PTEN translation. Acts as a pro-apoptotic regulator in response to DNA damage.</text>
</comment>
<name>A0A9P6FXQ8_9FUNG</name>
<comment type="similarity">
    <text evidence="9">Belongs to the universal ribosomal protein uL1 family. Highly divergent.</text>
</comment>
<dbReference type="AlphaFoldDB" id="A0A9P6FXQ8"/>
<dbReference type="InterPro" id="IPR023674">
    <property type="entry name" value="Ribosomal_uL1-like"/>
</dbReference>
<gene>
    <name evidence="12" type="ORF">BGW38_009750</name>
</gene>
<dbReference type="Pfam" id="PF00687">
    <property type="entry name" value="Ribosomal_L1"/>
    <property type="match status" value="1"/>
</dbReference>
<evidence type="ECO:0000256" key="3">
    <source>
        <dbReference type="ARBA" id="ARBA00022553"/>
    </source>
</evidence>
<keyword evidence="5" id="KW-0007">Acetylation</keyword>
<evidence type="ECO:0000256" key="8">
    <source>
        <dbReference type="ARBA" id="ARBA00054167"/>
    </source>
</evidence>
<organism evidence="12 13">
    <name type="scientific">Lunasporangiospora selenospora</name>
    <dbReference type="NCBI Taxonomy" id="979761"/>
    <lineage>
        <taxon>Eukaryota</taxon>
        <taxon>Fungi</taxon>
        <taxon>Fungi incertae sedis</taxon>
        <taxon>Mucoromycota</taxon>
        <taxon>Mortierellomycotina</taxon>
        <taxon>Mortierellomycetes</taxon>
        <taxon>Mortierellales</taxon>
        <taxon>Mortierellaceae</taxon>
        <taxon>Lunasporangiospora</taxon>
    </lineage>
</organism>